<evidence type="ECO:0000256" key="1">
    <source>
        <dbReference type="SAM" id="Phobius"/>
    </source>
</evidence>
<dbReference type="InterPro" id="IPR058851">
    <property type="entry name" value="CALS1_helical"/>
</dbReference>
<reference evidence="3" key="2">
    <citation type="submission" date="2019-07" db="EMBL/GenBank/DDBJ databases">
        <authorList>
            <person name="Seetharam A."/>
            <person name="Woodhouse M."/>
            <person name="Cannon E."/>
        </authorList>
    </citation>
    <scope>NUCLEOTIDE SEQUENCE [LARGE SCALE GENOMIC DNA]</scope>
    <source>
        <strain evidence="3">cv. B73</strain>
    </source>
</reference>
<keyword evidence="1" id="KW-0472">Membrane</keyword>
<evidence type="ECO:0000259" key="2">
    <source>
        <dbReference type="Pfam" id="PF25968"/>
    </source>
</evidence>
<keyword evidence="1" id="KW-1133">Transmembrane helix</keyword>
<feature type="domain" description="Callose synthase helical" evidence="2">
    <location>
        <begin position="31"/>
        <end position="102"/>
    </location>
</feature>
<reference evidence="3" key="3">
    <citation type="submission" date="2021-05" db="UniProtKB">
        <authorList>
            <consortium name="EnsemblPlants"/>
        </authorList>
    </citation>
    <scope>IDENTIFICATION</scope>
    <source>
        <strain evidence="3">cv. B73</strain>
    </source>
</reference>
<accession>A0A804UIE0</accession>
<keyword evidence="4" id="KW-1185">Reference proteome</keyword>
<dbReference type="Gramene" id="Zm00001eb374050_T001">
    <property type="protein sequence ID" value="Zm00001eb374050_P001"/>
    <property type="gene ID" value="Zm00001eb374050"/>
</dbReference>
<keyword evidence="1" id="KW-0812">Transmembrane</keyword>
<dbReference type="AlphaFoldDB" id="A0A804UIE0"/>
<dbReference type="EnsemblPlants" id="Zm00001eb374050_T001">
    <property type="protein sequence ID" value="Zm00001eb374050_P001"/>
    <property type="gene ID" value="Zm00001eb374050"/>
</dbReference>
<dbReference type="Pfam" id="PF25968">
    <property type="entry name" value="CALS1"/>
    <property type="match status" value="1"/>
</dbReference>
<reference evidence="4" key="1">
    <citation type="journal article" date="2009" name="Science">
        <title>The B73 maize genome: complexity, diversity, and dynamics.</title>
        <authorList>
            <person name="Schnable P.S."/>
            <person name="Ware D."/>
            <person name="Fulton R.S."/>
            <person name="Stein J.C."/>
            <person name="Wei F."/>
            <person name="Pasternak S."/>
            <person name="Liang C."/>
            <person name="Zhang J."/>
            <person name="Fulton L."/>
            <person name="Graves T.A."/>
            <person name="Minx P."/>
            <person name="Reily A.D."/>
            <person name="Courtney L."/>
            <person name="Kruchowski S.S."/>
            <person name="Tomlinson C."/>
            <person name="Strong C."/>
            <person name="Delehaunty K."/>
            <person name="Fronick C."/>
            <person name="Courtney B."/>
            <person name="Rock S.M."/>
            <person name="Belter E."/>
            <person name="Du F."/>
            <person name="Kim K."/>
            <person name="Abbott R.M."/>
            <person name="Cotton M."/>
            <person name="Levy A."/>
            <person name="Marchetto P."/>
            <person name="Ochoa K."/>
            <person name="Jackson S.M."/>
            <person name="Gillam B."/>
            <person name="Chen W."/>
            <person name="Yan L."/>
            <person name="Higginbotham J."/>
            <person name="Cardenas M."/>
            <person name="Waligorski J."/>
            <person name="Applebaum E."/>
            <person name="Phelps L."/>
            <person name="Falcone J."/>
            <person name="Kanchi K."/>
            <person name="Thane T."/>
            <person name="Scimone A."/>
            <person name="Thane N."/>
            <person name="Henke J."/>
            <person name="Wang T."/>
            <person name="Ruppert J."/>
            <person name="Shah N."/>
            <person name="Rotter K."/>
            <person name="Hodges J."/>
            <person name="Ingenthron E."/>
            <person name="Cordes M."/>
            <person name="Kohlberg S."/>
            <person name="Sgro J."/>
            <person name="Delgado B."/>
            <person name="Mead K."/>
            <person name="Chinwalla A."/>
            <person name="Leonard S."/>
            <person name="Crouse K."/>
            <person name="Collura K."/>
            <person name="Kudrna D."/>
            <person name="Currie J."/>
            <person name="He R."/>
            <person name="Angelova A."/>
            <person name="Rajasekar S."/>
            <person name="Mueller T."/>
            <person name="Lomeli R."/>
            <person name="Scara G."/>
            <person name="Ko A."/>
            <person name="Delaney K."/>
            <person name="Wissotski M."/>
            <person name="Lopez G."/>
            <person name="Campos D."/>
            <person name="Braidotti M."/>
            <person name="Ashley E."/>
            <person name="Golser W."/>
            <person name="Kim H."/>
            <person name="Lee S."/>
            <person name="Lin J."/>
            <person name="Dujmic Z."/>
            <person name="Kim W."/>
            <person name="Talag J."/>
            <person name="Zuccolo A."/>
            <person name="Fan C."/>
            <person name="Sebastian A."/>
            <person name="Kramer M."/>
            <person name="Spiegel L."/>
            <person name="Nascimento L."/>
            <person name="Zutavern T."/>
            <person name="Miller B."/>
            <person name="Ambroise C."/>
            <person name="Muller S."/>
            <person name="Spooner W."/>
            <person name="Narechania A."/>
            <person name="Ren L."/>
            <person name="Wei S."/>
            <person name="Kumari S."/>
            <person name="Faga B."/>
            <person name="Levy M.J."/>
            <person name="McMahan L."/>
            <person name="Van Buren P."/>
            <person name="Vaughn M.W."/>
            <person name="Ying K."/>
            <person name="Yeh C.-T."/>
            <person name="Emrich S.J."/>
            <person name="Jia Y."/>
            <person name="Kalyanaraman A."/>
            <person name="Hsia A.-P."/>
            <person name="Barbazuk W.B."/>
            <person name="Baucom R.S."/>
            <person name="Brutnell T.P."/>
            <person name="Carpita N.C."/>
            <person name="Chaparro C."/>
            <person name="Chia J.-M."/>
            <person name="Deragon J.-M."/>
            <person name="Estill J.C."/>
            <person name="Fu Y."/>
            <person name="Jeddeloh J.A."/>
            <person name="Han Y."/>
            <person name="Lee H."/>
            <person name="Li P."/>
            <person name="Lisch D.R."/>
            <person name="Liu S."/>
            <person name="Liu Z."/>
            <person name="Nagel D.H."/>
            <person name="McCann M.C."/>
            <person name="SanMiguel P."/>
            <person name="Myers A.M."/>
            <person name="Nettleton D."/>
            <person name="Nguyen J."/>
            <person name="Penning B.W."/>
            <person name="Ponnala L."/>
            <person name="Schneider K.L."/>
            <person name="Schwartz D.C."/>
            <person name="Sharma A."/>
            <person name="Soderlund C."/>
            <person name="Springer N.M."/>
            <person name="Sun Q."/>
            <person name="Wang H."/>
            <person name="Waterman M."/>
            <person name="Westerman R."/>
            <person name="Wolfgruber T.K."/>
            <person name="Yang L."/>
            <person name="Yu Y."/>
            <person name="Zhang L."/>
            <person name="Zhou S."/>
            <person name="Zhu Q."/>
            <person name="Bennetzen J.L."/>
            <person name="Dawe R.K."/>
            <person name="Jiang J."/>
            <person name="Jiang N."/>
            <person name="Presting G.G."/>
            <person name="Wessler S.R."/>
            <person name="Aluru S."/>
            <person name="Martienssen R.A."/>
            <person name="Clifton S.W."/>
            <person name="McCombie W.R."/>
            <person name="Wing R.A."/>
            <person name="Wilson R.K."/>
        </authorList>
    </citation>
    <scope>NUCLEOTIDE SEQUENCE [LARGE SCALE GENOMIC DNA]</scope>
    <source>
        <strain evidence="4">cv. B73</strain>
    </source>
</reference>
<organism evidence="3 4">
    <name type="scientific">Zea mays</name>
    <name type="common">Maize</name>
    <dbReference type="NCBI Taxonomy" id="4577"/>
    <lineage>
        <taxon>Eukaryota</taxon>
        <taxon>Viridiplantae</taxon>
        <taxon>Streptophyta</taxon>
        <taxon>Embryophyta</taxon>
        <taxon>Tracheophyta</taxon>
        <taxon>Spermatophyta</taxon>
        <taxon>Magnoliopsida</taxon>
        <taxon>Liliopsida</taxon>
        <taxon>Poales</taxon>
        <taxon>Poaceae</taxon>
        <taxon>PACMAD clade</taxon>
        <taxon>Panicoideae</taxon>
        <taxon>Andropogonodae</taxon>
        <taxon>Andropogoneae</taxon>
        <taxon>Tripsacinae</taxon>
        <taxon>Zea</taxon>
    </lineage>
</organism>
<proteinExistence type="predicted"/>
<protein>
    <recommendedName>
        <fullName evidence="2">Callose synthase helical domain-containing protein</fullName>
    </recommendedName>
</protein>
<evidence type="ECO:0000313" key="4">
    <source>
        <dbReference type="Proteomes" id="UP000007305"/>
    </source>
</evidence>
<dbReference type="Proteomes" id="UP000007305">
    <property type="component" value="Chromosome 9"/>
</dbReference>
<evidence type="ECO:0000313" key="3">
    <source>
        <dbReference type="EnsemblPlants" id="Zm00001eb374050_P001"/>
    </source>
</evidence>
<dbReference type="PANTHER" id="PTHR12741:SF47">
    <property type="entry name" value="CALLOSE SYNTHASE 9"/>
    <property type="match status" value="1"/>
</dbReference>
<sequence length="166" mass="18568">MPMGRGCLTTAPTNVASLVWESAPTRGTTESSDLKKGLVNAIQDLYDVVHHEAFSVDMSGHIEDWDQIRLARAEGRLFNKLKWPNDPKLKDLIKRLYSLLTIKESAATVPKNLEARRRLQFFTNSLFMEMPVARPVSEMVSFIWGSFSLFACSFSCGLATSLLVAI</sequence>
<dbReference type="InParanoid" id="A0A804UIE0"/>
<feature type="transmembrane region" description="Helical" evidence="1">
    <location>
        <begin position="142"/>
        <end position="165"/>
    </location>
</feature>
<name>A0A804UIE0_MAIZE</name>
<dbReference type="PANTHER" id="PTHR12741">
    <property type="entry name" value="LYST-INTERACTING PROTEIN LIP5 DOPAMINE RESPONSIVE PROTEIN DRG-1"/>
    <property type="match status" value="1"/>
</dbReference>